<dbReference type="RefSeq" id="WP_194031263.1">
    <property type="nucleotide sequence ID" value="NZ_JADEWZ010000039.1"/>
</dbReference>
<dbReference type="GO" id="GO:0022857">
    <property type="term" value="F:transmembrane transporter activity"/>
    <property type="evidence" value="ECO:0007669"/>
    <property type="project" value="InterPro"/>
</dbReference>
<evidence type="ECO:0000256" key="7">
    <source>
        <dbReference type="SAM" id="MobiDB-lite"/>
    </source>
</evidence>
<feature type="transmembrane region" description="Helical" evidence="8">
    <location>
        <begin position="46"/>
        <end position="71"/>
    </location>
</feature>
<evidence type="ECO:0000259" key="9">
    <source>
        <dbReference type="PROSITE" id="PS50850"/>
    </source>
</evidence>
<dbReference type="InterPro" id="IPR010290">
    <property type="entry name" value="TM_effector"/>
</dbReference>
<feature type="transmembrane region" description="Helical" evidence="8">
    <location>
        <begin position="83"/>
        <end position="107"/>
    </location>
</feature>
<keyword evidence="4 8" id="KW-0812">Transmembrane</keyword>
<evidence type="ECO:0000256" key="4">
    <source>
        <dbReference type="ARBA" id="ARBA00022692"/>
    </source>
</evidence>
<keyword evidence="6 8" id="KW-0472">Membrane</keyword>
<evidence type="ECO:0000256" key="2">
    <source>
        <dbReference type="ARBA" id="ARBA00022448"/>
    </source>
</evidence>
<dbReference type="PANTHER" id="PTHR43266">
    <property type="entry name" value="MACROLIDE-EFFLUX PROTEIN"/>
    <property type="match status" value="1"/>
</dbReference>
<dbReference type="SUPFAM" id="SSF103473">
    <property type="entry name" value="MFS general substrate transporter"/>
    <property type="match status" value="1"/>
</dbReference>
<dbReference type="InterPro" id="IPR020846">
    <property type="entry name" value="MFS_dom"/>
</dbReference>
<feature type="compositionally biased region" description="Polar residues" evidence="7">
    <location>
        <begin position="1"/>
        <end position="32"/>
    </location>
</feature>
<evidence type="ECO:0000256" key="6">
    <source>
        <dbReference type="ARBA" id="ARBA00023136"/>
    </source>
</evidence>
<feature type="transmembrane region" description="Helical" evidence="8">
    <location>
        <begin position="148"/>
        <end position="168"/>
    </location>
</feature>
<feature type="transmembrane region" description="Helical" evidence="8">
    <location>
        <begin position="282"/>
        <end position="303"/>
    </location>
</feature>
<feature type="transmembrane region" description="Helical" evidence="8">
    <location>
        <begin position="230"/>
        <end position="246"/>
    </location>
</feature>
<reference evidence="10" key="1">
    <citation type="submission" date="2020-10" db="EMBL/GenBank/DDBJ databases">
        <authorList>
            <person name="Castelo-Branco R."/>
            <person name="Eusebio N."/>
            <person name="Adriana R."/>
            <person name="Vieira A."/>
            <person name="Brugerolle De Fraissinette N."/>
            <person name="Rezende De Castro R."/>
            <person name="Schneider M.P."/>
            <person name="Vasconcelos V."/>
            <person name="Leao P.N."/>
        </authorList>
    </citation>
    <scope>NUCLEOTIDE SEQUENCE</scope>
    <source>
        <strain evidence="10">LEGE 07157</strain>
    </source>
</reference>
<feature type="region of interest" description="Disordered" evidence="7">
    <location>
        <begin position="1"/>
        <end position="33"/>
    </location>
</feature>
<dbReference type="AlphaFoldDB" id="A0A8J7DZJ4"/>
<evidence type="ECO:0000313" key="10">
    <source>
        <dbReference type="EMBL" id="MBE9118175.1"/>
    </source>
</evidence>
<keyword evidence="3" id="KW-1003">Cell membrane</keyword>
<feature type="transmembrane region" description="Helical" evidence="8">
    <location>
        <begin position="345"/>
        <end position="362"/>
    </location>
</feature>
<dbReference type="PANTHER" id="PTHR43266:SF2">
    <property type="entry name" value="MAJOR FACILITATOR SUPERFAMILY (MFS) PROFILE DOMAIN-CONTAINING PROTEIN"/>
    <property type="match status" value="1"/>
</dbReference>
<proteinExistence type="predicted"/>
<dbReference type="Gene3D" id="1.20.1250.20">
    <property type="entry name" value="MFS general substrate transporter like domains"/>
    <property type="match status" value="2"/>
</dbReference>
<dbReference type="Proteomes" id="UP000654482">
    <property type="component" value="Unassembled WGS sequence"/>
</dbReference>
<dbReference type="GO" id="GO:0005886">
    <property type="term" value="C:plasma membrane"/>
    <property type="evidence" value="ECO:0007669"/>
    <property type="project" value="UniProtKB-SubCell"/>
</dbReference>
<accession>A0A8J7DZJ4</accession>
<feature type="transmembrane region" description="Helical" evidence="8">
    <location>
        <begin position="407"/>
        <end position="426"/>
    </location>
</feature>
<keyword evidence="5 8" id="KW-1133">Transmembrane helix</keyword>
<feature type="domain" description="Major facilitator superfamily (MFS) profile" evidence="9">
    <location>
        <begin position="44"/>
        <end position="458"/>
    </location>
</feature>
<gene>
    <name evidence="10" type="ORF">IQ249_19975</name>
</gene>
<dbReference type="PROSITE" id="PS50850">
    <property type="entry name" value="MFS"/>
    <property type="match status" value="1"/>
</dbReference>
<name>A0A8J7DZJ4_9CYAN</name>
<feature type="transmembrane region" description="Helical" evidence="8">
    <location>
        <begin position="368"/>
        <end position="386"/>
    </location>
</feature>
<evidence type="ECO:0000256" key="5">
    <source>
        <dbReference type="ARBA" id="ARBA00022989"/>
    </source>
</evidence>
<feature type="transmembrane region" description="Helical" evidence="8">
    <location>
        <begin position="114"/>
        <end position="136"/>
    </location>
</feature>
<evidence type="ECO:0000313" key="11">
    <source>
        <dbReference type="Proteomes" id="UP000654482"/>
    </source>
</evidence>
<sequence length="463" mass="49941">MRLSDPEQTTQNQPNPTDASAPEENNASSPATHQGFAPVLKNRHFLVLWSGQIFSQLADKVYLVLMIALIASRFQSANQSISGWVSGIMIAFTIPAILFGSLAGVYVDRWSKKGVLVSSNLLRGMLVLTLPFLLWLSQNQTPLLGLPVGFWVLVGVTFVVSTLTQFFAPAEQSAIPLIVERENLLPANSLYTTTMMALLIVGFAVGEPLLALADCLVARLGVGWDFGKELVVGGSYAIAGLILLFLKTGEKAELLDQERPHVFQDIWDGIRYLSDHHRIRNAMVQLVILFSVFAALAVLAVRLAETLPGMKAEQFGFLLAAGGIGMGCSAFILGHWGQRFSHARLSLWGSIGVASSLIGLAFFTHHLWLTLLMTALLGGFAALVGVPMQTTIQAETPEEMRGKVFGLQNNAVNIALSLPLALAGVAETFFGLRWVFLGLAAMVLLGSALSGYIFRTAPSSTES</sequence>
<dbReference type="InterPro" id="IPR036259">
    <property type="entry name" value="MFS_trans_sf"/>
</dbReference>
<evidence type="ECO:0000256" key="8">
    <source>
        <dbReference type="SAM" id="Phobius"/>
    </source>
</evidence>
<dbReference type="EMBL" id="JADEWZ010000039">
    <property type="protein sequence ID" value="MBE9118175.1"/>
    <property type="molecule type" value="Genomic_DNA"/>
</dbReference>
<comment type="caution">
    <text evidence="10">The sequence shown here is derived from an EMBL/GenBank/DDBJ whole genome shotgun (WGS) entry which is preliminary data.</text>
</comment>
<dbReference type="Pfam" id="PF05977">
    <property type="entry name" value="MFS_3"/>
    <property type="match status" value="1"/>
</dbReference>
<keyword evidence="11" id="KW-1185">Reference proteome</keyword>
<feature type="transmembrane region" description="Helical" evidence="8">
    <location>
        <begin position="432"/>
        <end position="454"/>
    </location>
</feature>
<feature type="transmembrane region" description="Helical" evidence="8">
    <location>
        <begin position="315"/>
        <end position="333"/>
    </location>
</feature>
<organism evidence="10 11">
    <name type="scientific">Lusitaniella coriacea LEGE 07157</name>
    <dbReference type="NCBI Taxonomy" id="945747"/>
    <lineage>
        <taxon>Bacteria</taxon>
        <taxon>Bacillati</taxon>
        <taxon>Cyanobacteriota</taxon>
        <taxon>Cyanophyceae</taxon>
        <taxon>Spirulinales</taxon>
        <taxon>Lusitaniellaceae</taxon>
        <taxon>Lusitaniella</taxon>
    </lineage>
</organism>
<evidence type="ECO:0000256" key="3">
    <source>
        <dbReference type="ARBA" id="ARBA00022475"/>
    </source>
</evidence>
<comment type="subcellular location">
    <subcellularLocation>
        <location evidence="1">Cell membrane</location>
        <topology evidence="1">Multi-pass membrane protein</topology>
    </subcellularLocation>
</comment>
<protein>
    <submittedName>
        <fullName evidence="10">MFS transporter</fullName>
    </submittedName>
</protein>
<keyword evidence="2" id="KW-0813">Transport</keyword>
<dbReference type="CDD" id="cd06173">
    <property type="entry name" value="MFS_MefA_like"/>
    <property type="match status" value="1"/>
</dbReference>
<feature type="transmembrane region" description="Helical" evidence="8">
    <location>
        <begin position="189"/>
        <end position="210"/>
    </location>
</feature>
<evidence type="ECO:0000256" key="1">
    <source>
        <dbReference type="ARBA" id="ARBA00004651"/>
    </source>
</evidence>